<evidence type="ECO:0000256" key="5">
    <source>
        <dbReference type="SAM" id="SignalP"/>
    </source>
</evidence>
<dbReference type="SMART" id="SM00062">
    <property type="entry name" value="PBPb"/>
    <property type="match status" value="1"/>
</dbReference>
<dbReference type="PROSITE" id="PS51257">
    <property type="entry name" value="PROKAR_LIPOPROTEIN"/>
    <property type="match status" value="1"/>
</dbReference>
<comment type="similarity">
    <text evidence="2 4">Belongs to the bacterial solute-binding protein 3 family.</text>
</comment>
<accession>A0A917W1A0</accession>
<organism evidence="7 8">
    <name type="scientific">Sporolactobacillus putidus</name>
    <dbReference type="NCBI Taxonomy" id="492735"/>
    <lineage>
        <taxon>Bacteria</taxon>
        <taxon>Bacillati</taxon>
        <taxon>Bacillota</taxon>
        <taxon>Bacilli</taxon>
        <taxon>Bacillales</taxon>
        <taxon>Sporolactobacillaceae</taxon>
        <taxon>Sporolactobacillus</taxon>
    </lineage>
</organism>
<dbReference type="InterPro" id="IPR018313">
    <property type="entry name" value="SBP_3_CS"/>
</dbReference>
<reference evidence="7" key="1">
    <citation type="journal article" date="2014" name="Int. J. Syst. Evol. Microbiol.">
        <title>Complete genome sequence of Corynebacterium casei LMG S-19264T (=DSM 44701T), isolated from a smear-ripened cheese.</title>
        <authorList>
            <consortium name="US DOE Joint Genome Institute (JGI-PGF)"/>
            <person name="Walter F."/>
            <person name="Albersmeier A."/>
            <person name="Kalinowski J."/>
            <person name="Ruckert C."/>
        </authorList>
    </citation>
    <scope>NUCLEOTIDE SEQUENCE</scope>
    <source>
        <strain evidence="7">JCM 15325</strain>
    </source>
</reference>
<evidence type="ECO:0000313" key="8">
    <source>
        <dbReference type="Proteomes" id="UP000654670"/>
    </source>
</evidence>
<keyword evidence="8" id="KW-1185">Reference proteome</keyword>
<dbReference type="RefSeq" id="WP_188802149.1">
    <property type="nucleotide sequence ID" value="NZ_BMOK01000004.1"/>
</dbReference>
<dbReference type="SUPFAM" id="SSF53850">
    <property type="entry name" value="Periplasmic binding protein-like II"/>
    <property type="match status" value="1"/>
</dbReference>
<proteinExistence type="inferred from homology"/>
<evidence type="ECO:0000313" key="7">
    <source>
        <dbReference type="EMBL" id="GGL49157.1"/>
    </source>
</evidence>
<evidence type="ECO:0000259" key="6">
    <source>
        <dbReference type="SMART" id="SM00062"/>
    </source>
</evidence>
<gene>
    <name evidence="7" type="ORF">GCM10007968_11590</name>
</gene>
<dbReference type="PANTHER" id="PTHR35936:SF34">
    <property type="entry name" value="ABC TRANSPORTER EXTRACELLULAR-BINDING PROTEIN YCKB-RELATED"/>
    <property type="match status" value="1"/>
</dbReference>
<evidence type="ECO:0000256" key="4">
    <source>
        <dbReference type="RuleBase" id="RU003744"/>
    </source>
</evidence>
<evidence type="ECO:0000256" key="2">
    <source>
        <dbReference type="ARBA" id="ARBA00010333"/>
    </source>
</evidence>
<feature type="domain" description="Solute-binding protein family 3/N-terminal" evidence="6">
    <location>
        <begin position="43"/>
        <end position="263"/>
    </location>
</feature>
<sequence length="266" mass="28482">MKKIILSLLIAVLALSLAACGSQSSGSSKSGSSALDQIKKKGVLTVGTEGTYAPYTYHDNKTNDLVGFDVDVIRAVGQRLGVKVQFKESVWDSLFAGLNAKRFDTIANDVAVTPDRLKKYDFSSVYSTSESVIVTRANNNKTKTLNDLKGVKVAQSLTSNFGEETKKAGAVIVGEDDLSKALKLVSQGRADALVNDQGAVLQYFNTTKDNSLKIAAVVPTDTANVAFPVLKGSGLDKAFTKELQALKKDGTLKKISEKYFGKDISK</sequence>
<name>A0A917W1A0_9BACL</name>
<evidence type="ECO:0000256" key="3">
    <source>
        <dbReference type="ARBA" id="ARBA00022729"/>
    </source>
</evidence>
<evidence type="ECO:0000256" key="1">
    <source>
        <dbReference type="ARBA" id="ARBA00004196"/>
    </source>
</evidence>
<dbReference type="PROSITE" id="PS01039">
    <property type="entry name" value="SBP_BACTERIAL_3"/>
    <property type="match status" value="1"/>
</dbReference>
<dbReference type="Gene3D" id="3.40.190.10">
    <property type="entry name" value="Periplasmic binding protein-like II"/>
    <property type="match status" value="2"/>
</dbReference>
<dbReference type="Pfam" id="PF00497">
    <property type="entry name" value="SBP_bac_3"/>
    <property type="match status" value="1"/>
</dbReference>
<dbReference type="EMBL" id="BMOK01000004">
    <property type="protein sequence ID" value="GGL49157.1"/>
    <property type="molecule type" value="Genomic_DNA"/>
</dbReference>
<protein>
    <submittedName>
        <fullName evidence="7">Amino-acid ABC transporter-binding protein</fullName>
    </submittedName>
</protein>
<keyword evidence="3 5" id="KW-0732">Signal</keyword>
<feature type="signal peptide" evidence="5">
    <location>
        <begin position="1"/>
        <end position="21"/>
    </location>
</feature>
<comment type="caution">
    <text evidence="7">The sequence shown here is derived from an EMBL/GenBank/DDBJ whole genome shotgun (WGS) entry which is preliminary data.</text>
</comment>
<dbReference type="AlphaFoldDB" id="A0A917W1A0"/>
<dbReference type="GO" id="GO:0030313">
    <property type="term" value="C:cell envelope"/>
    <property type="evidence" value="ECO:0007669"/>
    <property type="project" value="UniProtKB-SubCell"/>
</dbReference>
<reference evidence="7" key="2">
    <citation type="submission" date="2020-09" db="EMBL/GenBank/DDBJ databases">
        <authorList>
            <person name="Sun Q."/>
            <person name="Ohkuma M."/>
        </authorList>
    </citation>
    <scope>NUCLEOTIDE SEQUENCE</scope>
    <source>
        <strain evidence="7">JCM 15325</strain>
    </source>
</reference>
<dbReference type="Proteomes" id="UP000654670">
    <property type="component" value="Unassembled WGS sequence"/>
</dbReference>
<comment type="subcellular location">
    <subcellularLocation>
        <location evidence="1">Cell envelope</location>
    </subcellularLocation>
</comment>
<dbReference type="PANTHER" id="PTHR35936">
    <property type="entry name" value="MEMBRANE-BOUND LYTIC MUREIN TRANSGLYCOSYLASE F"/>
    <property type="match status" value="1"/>
</dbReference>
<dbReference type="InterPro" id="IPR001638">
    <property type="entry name" value="Solute-binding_3/MltF_N"/>
</dbReference>
<feature type="chain" id="PRO_5039282346" evidence="5">
    <location>
        <begin position="22"/>
        <end position="266"/>
    </location>
</feature>